<dbReference type="SUPFAM" id="SSF56349">
    <property type="entry name" value="DNA breaking-rejoining enzymes"/>
    <property type="match status" value="1"/>
</dbReference>
<dbReference type="PANTHER" id="PTHR30349">
    <property type="entry name" value="PHAGE INTEGRASE-RELATED"/>
    <property type="match status" value="1"/>
</dbReference>
<dbReference type="PANTHER" id="PTHR30349:SF81">
    <property type="entry name" value="TYROSINE RECOMBINASE XERC"/>
    <property type="match status" value="1"/>
</dbReference>
<proteinExistence type="predicted"/>
<dbReference type="Proteomes" id="UP000546162">
    <property type="component" value="Unassembled WGS sequence"/>
</dbReference>
<dbReference type="Pfam" id="PF00589">
    <property type="entry name" value="Phage_integrase"/>
    <property type="match status" value="1"/>
</dbReference>
<feature type="domain" description="Core-binding (CB)" evidence="5">
    <location>
        <begin position="18"/>
        <end position="113"/>
    </location>
</feature>
<dbReference type="Gene3D" id="1.10.150.130">
    <property type="match status" value="1"/>
</dbReference>
<evidence type="ECO:0000256" key="1">
    <source>
        <dbReference type="ARBA" id="ARBA00023125"/>
    </source>
</evidence>
<evidence type="ECO:0000256" key="2">
    <source>
        <dbReference type="ARBA" id="ARBA00023172"/>
    </source>
</evidence>
<dbReference type="InterPro" id="IPR013762">
    <property type="entry name" value="Integrase-like_cat_sf"/>
</dbReference>
<dbReference type="GO" id="GO:0006310">
    <property type="term" value="P:DNA recombination"/>
    <property type="evidence" value="ECO:0007669"/>
    <property type="project" value="UniProtKB-KW"/>
</dbReference>
<keyword evidence="2" id="KW-0233">DNA recombination</keyword>
<sequence>MSAETVLQHKWPVLERHERAAEWLQVWTDLGRAPRTIDAYARGLAEYLAMCDRTDVDPLTANRAHIAVYVRELTSRPSHRGANVISIDSGSGLANATIQQRLVPVRLFYDYLMEEGLRESNPVGRGRYTPCRRRGGHERGLVPRVTKLPWIPTEQQWLAILDVAAAESIRNRVMLALAYDAALRREELCSLRTDDLDPAHRTLRVRAETTKNRLERVVPYSAPTGVLLSGYLAHRATISRARGPLFLSESRRNHAHPLSLWTWSKVIRRIALAAEIPRFSTHTTRHLCLTDLARMGWELHAIATFAGHRNTESTLTYIHLSGRDLAAKLNRGMEQIHGWRVTMLARLGEPADGAASR</sequence>
<feature type="domain" description="Tyr recombinase" evidence="4">
    <location>
        <begin position="147"/>
        <end position="330"/>
    </location>
</feature>
<gene>
    <name evidence="6" type="ORF">BJY16_006345</name>
</gene>
<name>A0A7W7H2P5_9ACTN</name>
<dbReference type="InterPro" id="IPR044068">
    <property type="entry name" value="CB"/>
</dbReference>
<dbReference type="PROSITE" id="PS51900">
    <property type="entry name" value="CB"/>
    <property type="match status" value="1"/>
</dbReference>
<protein>
    <submittedName>
        <fullName evidence="6">Site-specific recombinase XerD</fullName>
    </submittedName>
</protein>
<dbReference type="EMBL" id="JACHNB010000001">
    <property type="protein sequence ID" value="MBB4742886.1"/>
    <property type="molecule type" value="Genomic_DNA"/>
</dbReference>
<dbReference type="RefSeq" id="WP_185043189.1">
    <property type="nucleotide sequence ID" value="NZ_BAABFG010000005.1"/>
</dbReference>
<dbReference type="AlphaFoldDB" id="A0A7W7H2P5"/>
<dbReference type="InterPro" id="IPR011010">
    <property type="entry name" value="DNA_brk_join_enz"/>
</dbReference>
<evidence type="ECO:0000259" key="5">
    <source>
        <dbReference type="PROSITE" id="PS51900"/>
    </source>
</evidence>
<keyword evidence="1 3" id="KW-0238">DNA-binding</keyword>
<dbReference type="Gene3D" id="1.10.443.10">
    <property type="entry name" value="Intergrase catalytic core"/>
    <property type="match status" value="1"/>
</dbReference>
<dbReference type="InterPro" id="IPR010998">
    <property type="entry name" value="Integrase_recombinase_N"/>
</dbReference>
<organism evidence="6 7">
    <name type="scientific">Actinoplanes octamycinicus</name>
    <dbReference type="NCBI Taxonomy" id="135948"/>
    <lineage>
        <taxon>Bacteria</taxon>
        <taxon>Bacillati</taxon>
        <taxon>Actinomycetota</taxon>
        <taxon>Actinomycetes</taxon>
        <taxon>Micromonosporales</taxon>
        <taxon>Micromonosporaceae</taxon>
        <taxon>Actinoplanes</taxon>
    </lineage>
</organism>
<dbReference type="GO" id="GO:0003677">
    <property type="term" value="F:DNA binding"/>
    <property type="evidence" value="ECO:0007669"/>
    <property type="project" value="UniProtKB-UniRule"/>
</dbReference>
<evidence type="ECO:0000313" key="7">
    <source>
        <dbReference type="Proteomes" id="UP000546162"/>
    </source>
</evidence>
<evidence type="ECO:0000256" key="3">
    <source>
        <dbReference type="PROSITE-ProRule" id="PRU01248"/>
    </source>
</evidence>
<dbReference type="CDD" id="cd00397">
    <property type="entry name" value="DNA_BRE_C"/>
    <property type="match status" value="1"/>
</dbReference>
<evidence type="ECO:0000259" key="4">
    <source>
        <dbReference type="PROSITE" id="PS51898"/>
    </source>
</evidence>
<dbReference type="PROSITE" id="PS51898">
    <property type="entry name" value="TYR_RECOMBINASE"/>
    <property type="match status" value="1"/>
</dbReference>
<dbReference type="InterPro" id="IPR002104">
    <property type="entry name" value="Integrase_catalytic"/>
</dbReference>
<comment type="caution">
    <text evidence="6">The sequence shown here is derived from an EMBL/GenBank/DDBJ whole genome shotgun (WGS) entry which is preliminary data.</text>
</comment>
<dbReference type="InterPro" id="IPR050090">
    <property type="entry name" value="Tyrosine_recombinase_XerCD"/>
</dbReference>
<accession>A0A7W7H2P5</accession>
<dbReference type="GO" id="GO:0015074">
    <property type="term" value="P:DNA integration"/>
    <property type="evidence" value="ECO:0007669"/>
    <property type="project" value="InterPro"/>
</dbReference>
<reference evidence="6 7" key="1">
    <citation type="submission" date="2020-08" db="EMBL/GenBank/DDBJ databases">
        <title>Sequencing the genomes of 1000 actinobacteria strains.</title>
        <authorList>
            <person name="Klenk H.-P."/>
        </authorList>
    </citation>
    <scope>NUCLEOTIDE SEQUENCE [LARGE SCALE GENOMIC DNA]</scope>
    <source>
        <strain evidence="6 7">DSM 45809</strain>
    </source>
</reference>
<keyword evidence="7" id="KW-1185">Reference proteome</keyword>
<evidence type="ECO:0000313" key="6">
    <source>
        <dbReference type="EMBL" id="MBB4742886.1"/>
    </source>
</evidence>